<feature type="compositionally biased region" description="Polar residues" evidence="1">
    <location>
        <begin position="184"/>
        <end position="195"/>
    </location>
</feature>
<dbReference type="PANTHER" id="PTHR48193:SF2">
    <property type="entry name" value="ZINC METALLOPROTEASE ZMPB"/>
    <property type="match status" value="1"/>
</dbReference>
<feature type="compositionally biased region" description="Basic residues" evidence="1">
    <location>
        <begin position="1162"/>
        <end position="1186"/>
    </location>
</feature>
<feature type="compositionally biased region" description="Acidic residues" evidence="1">
    <location>
        <begin position="1696"/>
        <end position="1715"/>
    </location>
</feature>
<evidence type="ECO:0000313" key="3">
    <source>
        <dbReference type="Proteomes" id="UP000325313"/>
    </source>
</evidence>
<proteinExistence type="predicted"/>
<feature type="compositionally biased region" description="Basic and acidic residues" evidence="1">
    <location>
        <begin position="878"/>
        <end position="891"/>
    </location>
</feature>
<feature type="compositionally biased region" description="Basic and acidic residues" evidence="1">
    <location>
        <begin position="720"/>
        <end position="734"/>
    </location>
</feature>
<dbReference type="InterPro" id="IPR053094">
    <property type="entry name" value="Zinc_metalloprotease_ZmpB"/>
</dbReference>
<feature type="compositionally biased region" description="Polar residues" evidence="1">
    <location>
        <begin position="893"/>
        <end position="923"/>
    </location>
</feature>
<feature type="compositionally biased region" description="Low complexity" evidence="1">
    <location>
        <begin position="828"/>
        <end position="845"/>
    </location>
</feature>
<feature type="compositionally biased region" description="Pro residues" evidence="1">
    <location>
        <begin position="169"/>
        <end position="180"/>
    </location>
</feature>
<accession>A0A5B0NP52</accession>
<feature type="compositionally biased region" description="Polar residues" evidence="1">
    <location>
        <begin position="788"/>
        <end position="800"/>
    </location>
</feature>
<dbReference type="Proteomes" id="UP000325313">
    <property type="component" value="Unassembled WGS sequence"/>
</dbReference>
<feature type="compositionally biased region" description="Polar residues" evidence="1">
    <location>
        <begin position="846"/>
        <end position="862"/>
    </location>
</feature>
<feature type="compositionally biased region" description="Polar residues" evidence="1">
    <location>
        <begin position="560"/>
        <end position="577"/>
    </location>
</feature>
<feature type="compositionally biased region" description="Basic and acidic residues" evidence="1">
    <location>
        <begin position="1108"/>
        <end position="1124"/>
    </location>
</feature>
<feature type="region of interest" description="Disordered" evidence="1">
    <location>
        <begin position="388"/>
        <end position="436"/>
    </location>
</feature>
<dbReference type="EMBL" id="VDEP01000390">
    <property type="protein sequence ID" value="KAA1090316.1"/>
    <property type="molecule type" value="Genomic_DNA"/>
</dbReference>
<feature type="compositionally biased region" description="Polar residues" evidence="1">
    <location>
        <begin position="987"/>
        <end position="996"/>
    </location>
</feature>
<feature type="region of interest" description="Disordered" evidence="1">
    <location>
        <begin position="450"/>
        <end position="1205"/>
    </location>
</feature>
<protein>
    <submittedName>
        <fullName evidence="2">Golgi to ER traffic-protein</fullName>
    </submittedName>
</protein>
<organism evidence="2 3">
    <name type="scientific">Puccinia graminis f. sp. tritici</name>
    <dbReference type="NCBI Taxonomy" id="56615"/>
    <lineage>
        <taxon>Eukaryota</taxon>
        <taxon>Fungi</taxon>
        <taxon>Dikarya</taxon>
        <taxon>Basidiomycota</taxon>
        <taxon>Pucciniomycotina</taxon>
        <taxon>Pucciniomycetes</taxon>
        <taxon>Pucciniales</taxon>
        <taxon>Pucciniaceae</taxon>
        <taxon>Puccinia</taxon>
    </lineage>
</organism>
<evidence type="ECO:0000256" key="1">
    <source>
        <dbReference type="SAM" id="MobiDB-lite"/>
    </source>
</evidence>
<comment type="caution">
    <text evidence="2">The sequence shown here is derived from an EMBL/GenBank/DDBJ whole genome shotgun (WGS) entry which is preliminary data.</text>
</comment>
<feature type="compositionally biased region" description="Basic and acidic residues" evidence="1">
    <location>
        <begin position="1054"/>
        <end position="1077"/>
    </location>
</feature>
<feature type="compositionally biased region" description="Polar residues" evidence="1">
    <location>
        <begin position="756"/>
        <end position="766"/>
    </location>
</feature>
<gene>
    <name evidence="2" type="primary">GET3_13</name>
    <name evidence="2" type="ORF">PGTUg99_000905</name>
</gene>
<sequence length="1741" mass="187301">MCSRLKCRQLQPHHPNSAACHLANLFPHPQTRPFSAHHPPSPAFLLLFPPKPPSSRDDFHSLPYQLCANTTQSRISTTTLLPPITLISNQKYRLVSLFTSPDSLQPPPFLPSWPWIDPQVVARRHSLSSRSSLSQHDSIPDLYQLHLSQHNSIASSTSKANYLMSFTPDPSPAPATPRPKVPLKSSNRSITSITPIGTEPHTPAPENRCSIGSGNRRSIEDVRQASFHLAARIEKLQMDHFPMRGQSPNLDALHDVYVEGLRTFIKQAAAKVRDAQADMLPYITGPVDIPLESMPSDQPADKPAPSQLPLMKSSTSKPINVAMAGQSFPTFMNVLPAHKDWSSIHKMGLAVLLLHLGQWGQNVPRQLTPTKQTSAGLIEVIDVDDECGVETSLESESTPSNPQHGQHLAKSSSTSAVTHHNPPLKRPRLDTLPIRPSSLCGSLTRCPKAAHNKDGNVPLPPGAAPTTTVEPDPHNRSNPASYAVKVPGSLDSHVGSADPTPRSKSLVNPPQDTRDGFKDPQEAGSATQSKLTEPPAYSHPGPRSRPCSLDRHATPPPALSSCQTPRSANSHLHQANKITGPPDRGTNLPGGHPAAGLGIEKHGGNDRASPPSTDPVDETRVPPGGTARILQVLVDTVRPTASSGQSLPAHASSTESLRATAASQTPSDNCSNRPEEPLGSGANTRDGDTSGDETAGPHRTSSPTDQPAAKMGPSPPPSPRPDHRSAEGPPDKLVDSATTEASHGSGADGLSRDKTPQTSDEPSAGTSPSPPPSPWLRPQTMQGHPKSLSGSGPGPQSFSTPGPPDKPVDSANVVPVDTIRPTASSTKSLPAYASSAESLSATAASQTPSDNRSRDLTLSPTDQPAAEMGPSPPPSPRPDPRRAEGPPDKPVDSATQVQVDTVRSTESLRATAASQTPSDNCSNRPEEPLGSGANTRDGDTSGDETAGPHRTSSPTDQPAAKMGPSPPPSPRPDHRSAEGPPDKLVDSATTEASQGSGANGLSRDKTPQTSDEPSAGTSPSPPPSPWLRPQTMQGHPKSLSGSGPGHQSPNTPRNEPHDPQRSIFDHSPRFDPEDPHPDTPITTRPSKFGGSLRDDMDGQGSPSPRQGGDNENHADPGAAVHKEGAPQAATDEDDQHSSTEGRGQVGKEATSGGTQLQGHSQPSRKRRPKRKGFSSPPKRRRKTNRGRRQDSDDCSTSTDDSEVTAEDFGILSNPIDVSRIIRPYALSQDANYSKMLTDLAVARPQPGKAIMPMLGNVVKAIRFNRVRETRDQTYEWVLATHLDTWLDDVSQCTTTDMIKIVNACPRLFQLPSPHPFLHDGFIRRQVLCLGINEPLSKTRAGGWAALQQMMCRSTGTTPHHHRDYKTIVGDGVQRLAQAISDSLVHVRPNDGKVPRPRPNDTKQEQETLGLGQVSCWLQDQVNTLYATTAPKKGGSSIEGLSFLYRRAWEMLLGIALVYDETDTSQRVQMKKDGRIKGPVELRRTAVKGNRTTKAKAQLWHERRLKAYSSLTLFLTFGVAGWFHCHTDRRRFNIRDVVSLFTLTNEMALNKVAINSPLHQGTTEGTTPLKLISTPWARLNNYLLNLLLETNVGEPILNWYDASTIWDAELTCDRMAPLIIKDFVSEVIVQGPSLSSTGGDAPPFHLFPSLQKEWKGRASRMLIDPKDQQLMLHCDLESSRVVRPLGGVYLPDPASSNEEDEGDPADVTGDEDENGQEGDGNNGGEEDPTEEEAGSGSGDDDD</sequence>
<dbReference type="PANTHER" id="PTHR48193">
    <property type="entry name" value="ZINC METALLOPROTEASE ZMPB-RELATED"/>
    <property type="match status" value="1"/>
</dbReference>
<name>A0A5B0NP52_PUCGR</name>
<feature type="compositionally biased region" description="Basic and acidic residues" evidence="1">
    <location>
        <begin position="512"/>
        <end position="521"/>
    </location>
</feature>
<feature type="region of interest" description="Disordered" evidence="1">
    <location>
        <begin position="1686"/>
        <end position="1741"/>
    </location>
</feature>
<feature type="compositionally biased region" description="Acidic residues" evidence="1">
    <location>
        <begin position="1723"/>
        <end position="1741"/>
    </location>
</feature>
<feature type="region of interest" description="Disordered" evidence="1">
    <location>
        <begin position="165"/>
        <end position="216"/>
    </location>
</feature>
<reference evidence="2 3" key="1">
    <citation type="submission" date="2019-05" db="EMBL/GenBank/DDBJ databases">
        <title>Emergence of the Ug99 lineage of the wheat stem rust pathogen through somatic hybridization.</title>
        <authorList>
            <person name="Li F."/>
            <person name="Upadhyaya N.M."/>
            <person name="Sperschneider J."/>
            <person name="Matny O."/>
            <person name="Nguyen-Phuc H."/>
            <person name="Mago R."/>
            <person name="Raley C."/>
            <person name="Miller M.E."/>
            <person name="Silverstein K.A.T."/>
            <person name="Henningsen E."/>
            <person name="Hirsch C.D."/>
            <person name="Visser B."/>
            <person name="Pretorius Z.A."/>
            <person name="Steffenson B.J."/>
            <person name="Schwessinger B."/>
            <person name="Dodds P.N."/>
            <person name="Figueroa M."/>
        </authorList>
    </citation>
    <scope>NUCLEOTIDE SEQUENCE [LARGE SCALE GENOMIC DNA]</scope>
    <source>
        <strain evidence="2 3">Ug99</strain>
    </source>
</reference>
<feature type="compositionally biased region" description="Polar residues" evidence="1">
    <location>
        <begin position="392"/>
        <end position="418"/>
    </location>
</feature>
<feature type="compositionally biased region" description="Polar residues" evidence="1">
    <location>
        <begin position="1007"/>
        <end position="1017"/>
    </location>
</feature>
<feature type="compositionally biased region" description="Polar residues" evidence="1">
    <location>
        <begin position="639"/>
        <end position="672"/>
    </location>
</feature>
<evidence type="ECO:0000313" key="2">
    <source>
        <dbReference type="EMBL" id="KAA1090316.1"/>
    </source>
</evidence>
<feature type="compositionally biased region" description="Polar residues" evidence="1">
    <location>
        <begin position="1039"/>
        <end position="1053"/>
    </location>
</feature>
<feature type="compositionally biased region" description="Polar residues" evidence="1">
    <location>
        <begin position="502"/>
        <end position="511"/>
    </location>
</feature>
<feature type="compositionally biased region" description="Basic and acidic residues" evidence="1">
    <location>
        <begin position="971"/>
        <end position="985"/>
    </location>
</feature>